<dbReference type="OrthoDB" id="8961638at2"/>
<feature type="domain" description="BON" evidence="2">
    <location>
        <begin position="80"/>
        <end position="147"/>
    </location>
</feature>
<feature type="region of interest" description="Disordered" evidence="1">
    <location>
        <begin position="1"/>
        <end position="74"/>
    </location>
</feature>
<organism evidence="3 4">
    <name type="scientific">Cupriavidus necator</name>
    <name type="common">Alcaligenes eutrophus</name>
    <name type="synonym">Ralstonia eutropha</name>
    <dbReference type="NCBI Taxonomy" id="106590"/>
    <lineage>
        <taxon>Bacteria</taxon>
        <taxon>Pseudomonadati</taxon>
        <taxon>Pseudomonadota</taxon>
        <taxon>Betaproteobacteria</taxon>
        <taxon>Burkholderiales</taxon>
        <taxon>Burkholderiaceae</taxon>
        <taxon>Cupriavidus</taxon>
    </lineage>
</organism>
<reference evidence="4" key="1">
    <citation type="submission" date="2017-02" db="EMBL/GenBank/DDBJ databases">
        <title>Complete genome sequence of Cupriavidus necator strain NH9, a 3-chlorobenzoate degrader.</title>
        <authorList>
            <person name="Moriuchi R."/>
            <person name="Dohra H."/>
            <person name="Ogawa N."/>
        </authorList>
    </citation>
    <scope>NUCLEOTIDE SEQUENCE [LARGE SCALE GENOMIC DNA]</scope>
    <source>
        <strain evidence="4">NH9</strain>
    </source>
</reference>
<gene>
    <name evidence="3" type="ORF">BJN34_31765</name>
</gene>
<dbReference type="Pfam" id="PF04972">
    <property type="entry name" value="BON"/>
    <property type="match status" value="1"/>
</dbReference>
<dbReference type="PROSITE" id="PS50914">
    <property type="entry name" value="BON"/>
    <property type="match status" value="1"/>
</dbReference>
<evidence type="ECO:0000313" key="3">
    <source>
        <dbReference type="EMBL" id="AQV98455.1"/>
    </source>
</evidence>
<dbReference type="Proteomes" id="UP000189627">
    <property type="component" value="Chromosome 2"/>
</dbReference>
<dbReference type="EMBL" id="CP017758">
    <property type="protein sequence ID" value="AQV98455.1"/>
    <property type="molecule type" value="Genomic_DNA"/>
</dbReference>
<sequence>MKDYPPSEIRETWRNRGYGEPGDARHAHHWRSGNPGGSAFGYGQARYGMEGGEAPEDSYRPGQVPARPASRRLPRNYQRTDTRIRDDLCERLAHAGDDVSDVSVEVASGIVTLSGTVSDRGIKYRIEEMAEDLLGVHAVRNNLHVARSAADEGGRQRAFGPAGGAVPGERRIGQSAGRWQPVGVVASDVLYIVQSRDGRFLGAKAGEAVLVPLITQAGLFDDPDEARAAGQEHCSRGYRLLATRR</sequence>
<proteinExistence type="predicted"/>
<dbReference type="RefSeq" id="WP_078200717.1">
    <property type="nucleotide sequence ID" value="NZ_CP017758.1"/>
</dbReference>
<dbReference type="KEGG" id="cuh:BJN34_31765"/>
<dbReference type="AlphaFoldDB" id="A0A1U9V243"/>
<feature type="compositionally biased region" description="Basic and acidic residues" evidence="1">
    <location>
        <begin position="1"/>
        <end position="14"/>
    </location>
</feature>
<evidence type="ECO:0000313" key="4">
    <source>
        <dbReference type="Proteomes" id="UP000189627"/>
    </source>
</evidence>
<name>A0A1U9V243_CUPNE</name>
<dbReference type="Gene3D" id="3.30.1340.30">
    <property type="match status" value="1"/>
</dbReference>
<protein>
    <submittedName>
        <fullName evidence="3">BON domain-containing protein</fullName>
    </submittedName>
</protein>
<dbReference type="InterPro" id="IPR007055">
    <property type="entry name" value="BON_dom"/>
</dbReference>
<evidence type="ECO:0000259" key="2">
    <source>
        <dbReference type="PROSITE" id="PS50914"/>
    </source>
</evidence>
<evidence type="ECO:0000256" key="1">
    <source>
        <dbReference type="SAM" id="MobiDB-lite"/>
    </source>
</evidence>
<accession>A0A1U9V243</accession>